<dbReference type="RefSeq" id="WP_016660279.1">
    <property type="nucleotide sequence ID" value="NZ_ASQH01000006.1"/>
</dbReference>
<dbReference type="EMBL" id="ATGG01000012">
    <property type="protein sequence ID" value="EPF87707.1"/>
    <property type="molecule type" value="Genomic_DNA"/>
</dbReference>
<name>A0A829HKT7_9GAMM</name>
<evidence type="ECO:0000313" key="2">
    <source>
        <dbReference type="Proteomes" id="UP000014523"/>
    </source>
</evidence>
<gene>
    <name evidence="1" type="ORF">F957_01575</name>
</gene>
<keyword evidence="2" id="KW-1185">Reference proteome</keyword>
<dbReference type="Proteomes" id="UP000014523">
    <property type="component" value="Unassembled WGS sequence"/>
</dbReference>
<evidence type="ECO:0000313" key="1">
    <source>
        <dbReference type="EMBL" id="EPF87707.1"/>
    </source>
</evidence>
<sequence length="124" mass="14560">MWGSVSMFRYSWNKEAYTDYQKVLDDEDEINKPKGWISAVENKLFPLTNENEGNQFAYLATALKNDYVWPWDDGQPESEFSCTGSTLLEYLKWLVADETKQARFCDKSVNFEQDKEYITGRLLD</sequence>
<dbReference type="AlphaFoldDB" id="A0A829HKT7"/>
<organism evidence="1 2">
    <name type="scientific">Acinetobacter gyllenbergii CIP 110306 = MTCC 11365</name>
    <dbReference type="NCBI Taxonomy" id="1217657"/>
    <lineage>
        <taxon>Bacteria</taxon>
        <taxon>Pseudomonadati</taxon>
        <taxon>Pseudomonadota</taxon>
        <taxon>Gammaproteobacteria</taxon>
        <taxon>Moraxellales</taxon>
        <taxon>Moraxellaceae</taxon>
        <taxon>Acinetobacter</taxon>
    </lineage>
</organism>
<accession>A0A829HKT7</accession>
<comment type="caution">
    <text evidence="1">The sequence shown here is derived from an EMBL/GenBank/DDBJ whole genome shotgun (WGS) entry which is preliminary data.</text>
</comment>
<proteinExistence type="predicted"/>
<reference evidence="1 2" key="1">
    <citation type="submission" date="2013-06" db="EMBL/GenBank/DDBJ databases">
        <title>The Genome Sequence of Acinetobacter gyllenbergii CIP 110306.</title>
        <authorList>
            <consortium name="The Broad Institute Genome Sequencing Platform"/>
            <consortium name="The Broad Institute Genome Sequencing Center for Infectious Disease"/>
            <person name="Cerqueira G."/>
            <person name="Feldgarden M."/>
            <person name="Courvalin P."/>
            <person name="Perichon B."/>
            <person name="Grillot-Courvalin C."/>
            <person name="Clermont D."/>
            <person name="Rocha E."/>
            <person name="Yoon E.-J."/>
            <person name="Nemec A."/>
            <person name="Young S.K."/>
            <person name="Zeng Q."/>
            <person name="Gargeya S."/>
            <person name="Fitzgerald M."/>
            <person name="Abouelleil A."/>
            <person name="Alvarado L."/>
            <person name="Berlin A.M."/>
            <person name="Chapman S.B."/>
            <person name="Dewar J."/>
            <person name="Goldberg J."/>
            <person name="Griggs A."/>
            <person name="Gujja S."/>
            <person name="Hansen M."/>
            <person name="Howarth C."/>
            <person name="Imamovic A."/>
            <person name="Larimer J."/>
            <person name="McCowan C."/>
            <person name="Murphy C."/>
            <person name="Pearson M."/>
            <person name="Priest M."/>
            <person name="Roberts A."/>
            <person name="Saif S."/>
            <person name="Shea T."/>
            <person name="Sykes S."/>
            <person name="Wortman J."/>
            <person name="Nusbaum C."/>
            <person name="Birren B."/>
        </authorList>
    </citation>
    <scope>NUCLEOTIDE SEQUENCE [LARGE SCALE GENOMIC DNA]</scope>
    <source>
        <strain evidence="1 2">CIP 110306</strain>
    </source>
</reference>
<protein>
    <submittedName>
        <fullName evidence="1">Uncharacterized protein</fullName>
    </submittedName>
</protein>